<dbReference type="PANTHER" id="PTHR46401:SF2">
    <property type="entry name" value="GLYCOSYLTRANSFERASE WBBK-RELATED"/>
    <property type="match status" value="1"/>
</dbReference>
<dbReference type="SUPFAM" id="SSF53756">
    <property type="entry name" value="UDP-Glycosyltransferase/glycogen phosphorylase"/>
    <property type="match status" value="1"/>
</dbReference>
<evidence type="ECO:0000256" key="1">
    <source>
        <dbReference type="ARBA" id="ARBA00022679"/>
    </source>
</evidence>
<dbReference type="RefSeq" id="WP_176644169.1">
    <property type="nucleotide sequence ID" value="NZ_JABXXS010000120.1"/>
</dbReference>
<protein>
    <submittedName>
        <fullName evidence="3">Glycosyltransferase family 4 protein</fullName>
    </submittedName>
</protein>
<dbReference type="GO" id="GO:0009103">
    <property type="term" value="P:lipopolysaccharide biosynthetic process"/>
    <property type="evidence" value="ECO:0007669"/>
    <property type="project" value="TreeGrafter"/>
</dbReference>
<dbReference type="Proteomes" id="UP000522590">
    <property type="component" value="Unassembled WGS sequence"/>
</dbReference>
<dbReference type="AlphaFoldDB" id="A0A850P249"/>
<dbReference type="EMBL" id="JABXXS010000120">
    <property type="protein sequence ID" value="NVN38745.1"/>
    <property type="molecule type" value="Genomic_DNA"/>
</dbReference>
<sequence>MKIAFLVQGLFEKSDSIGFDCIYEYERTKVLFPKYVNQIRIFAERFDTARHPTVPIENLDAFYAWCRANPEGTVIYHYCGAWEEMDAFLTKRPIPSVIRWHNNTSPWFYFSKKRYLAHTVEGFENIIKIAAKPNLFFWVNSSFTRDQFVALGGQTSRSAIVFPASRYLKKTTPVQAVERRFAPNGIINMLFVGRVVPHKGHKSIISLADRVRQATGKPVIVHFAGREDDVKADIELHATKFPDVEVHFYGEVSNAELDGLYQIADVFLCLSEHEGFGLPVFEAMRCGIPTIVWSTTALQELMVDHPLGFRYYDLNMFAGAIVALQNEEVYRLVLSAQKRVLESYTVEILDAQILDALATMKGETNTQLYTILPPALQSQPEIALAVVEQMQKAQSMPHENALVDRDSGYNLFSRYDIETFRKFFDRSERLRFAAFENFKKNGQYRISAREFHHKEGKFEGDVLYFKSGSYSAGHLIFGPYRDLPTGNFTVMFDLSVISHDLMSVVVDVSSQKYGLLDQKKVSLTKLVKDMPTLKFRCDDENDVFEFRVKFEKNFNGEVVFRGVMLSQF</sequence>
<gene>
    <name evidence="3" type="ORF">HUK81_18105</name>
</gene>
<name>A0A850P249_9PROT</name>
<evidence type="ECO:0000313" key="3">
    <source>
        <dbReference type="EMBL" id="NVN38745.1"/>
    </source>
</evidence>
<feature type="domain" description="Glycosyl transferase family 1" evidence="2">
    <location>
        <begin position="189"/>
        <end position="306"/>
    </location>
</feature>
<organism evidence="3 4">
    <name type="scientific">Komagataeibacter swingsii</name>
    <dbReference type="NCBI Taxonomy" id="215220"/>
    <lineage>
        <taxon>Bacteria</taxon>
        <taxon>Pseudomonadati</taxon>
        <taxon>Pseudomonadota</taxon>
        <taxon>Alphaproteobacteria</taxon>
        <taxon>Acetobacterales</taxon>
        <taxon>Acetobacteraceae</taxon>
        <taxon>Komagataeibacter</taxon>
    </lineage>
</organism>
<dbReference type="CDD" id="cd03801">
    <property type="entry name" value="GT4_PimA-like"/>
    <property type="match status" value="1"/>
</dbReference>
<dbReference type="Gene3D" id="3.40.50.2000">
    <property type="entry name" value="Glycogen Phosphorylase B"/>
    <property type="match status" value="2"/>
</dbReference>
<comment type="caution">
    <text evidence="3">The sequence shown here is derived from an EMBL/GenBank/DDBJ whole genome shotgun (WGS) entry which is preliminary data.</text>
</comment>
<accession>A0A850P249</accession>
<dbReference type="GO" id="GO:0016757">
    <property type="term" value="F:glycosyltransferase activity"/>
    <property type="evidence" value="ECO:0007669"/>
    <property type="project" value="InterPro"/>
</dbReference>
<keyword evidence="1 3" id="KW-0808">Transferase</keyword>
<dbReference type="InterPro" id="IPR001296">
    <property type="entry name" value="Glyco_trans_1"/>
</dbReference>
<dbReference type="PANTHER" id="PTHR46401">
    <property type="entry name" value="GLYCOSYLTRANSFERASE WBBK-RELATED"/>
    <property type="match status" value="1"/>
</dbReference>
<proteinExistence type="predicted"/>
<dbReference type="Pfam" id="PF00534">
    <property type="entry name" value="Glycos_transf_1"/>
    <property type="match status" value="1"/>
</dbReference>
<evidence type="ECO:0000259" key="2">
    <source>
        <dbReference type="Pfam" id="PF00534"/>
    </source>
</evidence>
<evidence type="ECO:0000313" key="4">
    <source>
        <dbReference type="Proteomes" id="UP000522590"/>
    </source>
</evidence>
<reference evidence="3 4" key="1">
    <citation type="submission" date="2020-06" db="EMBL/GenBank/DDBJ databases">
        <title>Description of novel acetic acid bacteria.</title>
        <authorList>
            <person name="Sombolestani A."/>
        </authorList>
    </citation>
    <scope>NUCLEOTIDE SEQUENCE [LARGE SCALE GENOMIC DNA]</scope>
    <source>
        <strain evidence="3 4">LMG 25</strain>
    </source>
</reference>